<dbReference type="RefSeq" id="WP_353302292.1">
    <property type="nucleotide sequence ID" value="NZ_BAAAAK010000001.1"/>
</dbReference>
<reference evidence="1 2" key="1">
    <citation type="journal article" date="2024" name="Int. J. Syst. Evol. Microbiol.">
        <title>Proposal of Lactobacillus amylovorus subsp. animalis subsp. nov. and an emended description of Lactobacillus amylovorus.</title>
        <authorList>
            <person name="Yamane K."/>
            <person name="Tanizawa Y."/>
            <person name="Kobayashi H."/>
            <person name="Kamizono T."/>
            <person name="Kojima Y."/>
            <person name="Takagi H."/>
            <person name="Tohno M."/>
        </authorList>
    </citation>
    <scope>NUCLEOTIDE SEQUENCE [LARGE SCALE GENOMIC DNA]</scope>
    <source>
        <strain evidence="1 2">TKL145</strain>
    </source>
</reference>
<evidence type="ECO:0008006" key="3">
    <source>
        <dbReference type="Google" id="ProtNLM"/>
    </source>
</evidence>
<dbReference type="EMBL" id="BAAAAK010000001">
    <property type="protein sequence ID" value="GAA0041671.1"/>
    <property type="molecule type" value="Genomic_DNA"/>
</dbReference>
<gene>
    <name evidence="1" type="ORF">LATKL145_00810</name>
</gene>
<dbReference type="AlphaFoldDB" id="A0ABC9VLE5"/>
<comment type="caution">
    <text evidence="1">The sequence shown here is derived from an EMBL/GenBank/DDBJ whole genome shotgun (WGS) entry which is preliminary data.</text>
</comment>
<organism evidence="1 2">
    <name type="scientific">Lactobacillus amylovorus subsp. animalium</name>
    <dbReference type="NCBI Taxonomy" id="3378536"/>
    <lineage>
        <taxon>Bacteria</taxon>
        <taxon>Bacillati</taxon>
        <taxon>Bacillota</taxon>
        <taxon>Bacilli</taxon>
        <taxon>Lactobacillales</taxon>
        <taxon>Lactobacillaceae</taxon>
        <taxon>Lactobacillus</taxon>
    </lineage>
</organism>
<sequence>MSKYSRTKLLPKGLQIIQGVVRGKTFEITSASYSESKTNENDVMNQGSIVNPIGHIPIFAKDDKSLADQGILGIELSFTQESTRLNRDINLQSIQIEGRQNGTNVSYPIAFSLAEEPERLTLSDPSFEFRIMVYVQVGDTDNVTININPDGLESRREHQQDIDEIINALSVGYVPIALKDSKGNQLLGHDGKQLFANKPIVDFDPTLSVRGKAPDSKQVGDNFRALEDEVLDIERDLRETFETKKKVKDVNNLALANADANKDQDNEIAVLQNRASELEANRQTIHLLGHDWNGLSGHTSDSFNATRQFIVNDATLTNSNGFANAKATGDAIKQNYQQLSQAIGIIYAWLDNLGNQQVIIDLKNRLSALEDSKKETK</sequence>
<name>A0ABC9VLE5_LACAM</name>
<protein>
    <recommendedName>
        <fullName evidence="3">DUF2479 domain-containing protein</fullName>
    </recommendedName>
</protein>
<dbReference type="Proteomes" id="UP001437574">
    <property type="component" value="Unassembled WGS sequence"/>
</dbReference>
<reference evidence="2" key="2">
    <citation type="submission" date="2024-01" db="EMBL/GenBank/DDBJ databases">
        <title>Draft genome sequence of Lactobacillus amylovorus strain TKL145.</title>
        <authorList>
            <person name="Tohno M."/>
            <person name="Tanizawa Y."/>
        </authorList>
    </citation>
    <scope>NUCLEOTIDE SEQUENCE [LARGE SCALE GENOMIC DNA]</scope>
    <source>
        <strain evidence="2">TKL145</strain>
    </source>
</reference>
<evidence type="ECO:0000313" key="2">
    <source>
        <dbReference type="Proteomes" id="UP001437574"/>
    </source>
</evidence>
<evidence type="ECO:0000313" key="1">
    <source>
        <dbReference type="EMBL" id="GAA0041671.1"/>
    </source>
</evidence>
<proteinExistence type="predicted"/>
<accession>A0ABC9VLE5</accession>